<evidence type="ECO:0000256" key="2">
    <source>
        <dbReference type="ARBA" id="ARBA00009765"/>
    </source>
</evidence>
<evidence type="ECO:0000256" key="13">
    <source>
        <dbReference type="SAM" id="Phobius"/>
    </source>
</evidence>
<keyword evidence="3" id="KW-0813">Transport</keyword>
<evidence type="ECO:0000313" key="15">
    <source>
        <dbReference type="Proteomes" id="UP000502136"/>
    </source>
</evidence>
<dbReference type="CDD" id="cd12821">
    <property type="entry name" value="EcCorA_ZntB-like"/>
    <property type="match status" value="1"/>
</dbReference>
<keyword evidence="8" id="KW-0406">Ion transport</keyword>
<comment type="function">
    <text evidence="11">Mediates influx of magnesium ions. Alternates between open and closed states. Activated by low cytoplasmic Mg(2+) levels. Inactive when cytoplasmic Mg(2+) levels are high.</text>
</comment>
<dbReference type="GO" id="GO:0000287">
    <property type="term" value="F:magnesium ion binding"/>
    <property type="evidence" value="ECO:0007669"/>
    <property type="project" value="TreeGrafter"/>
</dbReference>
<dbReference type="Proteomes" id="UP000502136">
    <property type="component" value="Chromosome"/>
</dbReference>
<dbReference type="Pfam" id="PF01544">
    <property type="entry name" value="CorA"/>
    <property type="match status" value="1"/>
</dbReference>
<evidence type="ECO:0000313" key="14">
    <source>
        <dbReference type="EMBL" id="QJC51190.1"/>
    </source>
</evidence>
<comment type="subcellular location">
    <subcellularLocation>
        <location evidence="1">Cell membrane</location>
        <topology evidence="1">Multi-pass membrane protein</topology>
    </subcellularLocation>
</comment>
<dbReference type="FunFam" id="1.20.58.340:FF:000004">
    <property type="entry name" value="Magnesium transport protein CorA"/>
    <property type="match status" value="1"/>
</dbReference>
<dbReference type="KEGG" id="palr:HGI30_06180"/>
<evidence type="ECO:0000256" key="12">
    <source>
        <dbReference type="SAM" id="MobiDB-lite"/>
    </source>
</evidence>
<dbReference type="PANTHER" id="PTHR46494">
    <property type="entry name" value="CORA FAMILY METAL ION TRANSPORTER (EUROFUNG)"/>
    <property type="match status" value="1"/>
</dbReference>
<dbReference type="GO" id="GO:0015095">
    <property type="term" value="F:magnesium ion transmembrane transporter activity"/>
    <property type="evidence" value="ECO:0007669"/>
    <property type="project" value="TreeGrafter"/>
</dbReference>
<name>A0A6H2GUV2_9BACL</name>
<dbReference type="SUPFAM" id="SSF144083">
    <property type="entry name" value="Magnesium transport protein CorA, transmembrane region"/>
    <property type="match status" value="1"/>
</dbReference>
<evidence type="ECO:0000256" key="8">
    <source>
        <dbReference type="ARBA" id="ARBA00023065"/>
    </source>
</evidence>
<comment type="similarity">
    <text evidence="2">Belongs to the CorA metal ion transporter (MIT) (TC 1.A.35) family.</text>
</comment>
<dbReference type="InterPro" id="IPR002523">
    <property type="entry name" value="MgTranspt_CorA/ZnTranspt_ZntB"/>
</dbReference>
<dbReference type="SUPFAM" id="SSF143865">
    <property type="entry name" value="CorA soluble domain-like"/>
    <property type="match status" value="1"/>
</dbReference>
<gene>
    <name evidence="14" type="ORF">HGI30_06180</name>
</gene>
<evidence type="ECO:0008006" key="16">
    <source>
        <dbReference type="Google" id="ProtNLM"/>
    </source>
</evidence>
<dbReference type="RefSeq" id="WP_168906843.1">
    <property type="nucleotide sequence ID" value="NZ_CP051428.1"/>
</dbReference>
<keyword evidence="4" id="KW-1003">Cell membrane</keyword>
<evidence type="ECO:0000256" key="6">
    <source>
        <dbReference type="ARBA" id="ARBA00022842"/>
    </source>
</evidence>
<keyword evidence="7 13" id="KW-1133">Transmembrane helix</keyword>
<keyword evidence="5 13" id="KW-0812">Transmembrane</keyword>
<dbReference type="AlphaFoldDB" id="A0A6H2GUV2"/>
<feature type="transmembrane region" description="Helical" evidence="13">
    <location>
        <begin position="256"/>
        <end position="275"/>
    </location>
</feature>
<dbReference type="GO" id="GO:0005886">
    <property type="term" value="C:plasma membrane"/>
    <property type="evidence" value="ECO:0007669"/>
    <property type="project" value="UniProtKB-SubCell"/>
</dbReference>
<feature type="region of interest" description="Disordered" evidence="12">
    <location>
        <begin position="1"/>
        <end position="22"/>
    </location>
</feature>
<evidence type="ECO:0000256" key="5">
    <source>
        <dbReference type="ARBA" id="ARBA00022692"/>
    </source>
</evidence>
<dbReference type="EMBL" id="CP051428">
    <property type="protein sequence ID" value="QJC51190.1"/>
    <property type="molecule type" value="Genomic_DNA"/>
</dbReference>
<keyword evidence="6" id="KW-0460">Magnesium</keyword>
<accession>A0A6H2GUV2</accession>
<evidence type="ECO:0000256" key="11">
    <source>
        <dbReference type="ARBA" id="ARBA00045497"/>
    </source>
</evidence>
<evidence type="ECO:0000256" key="3">
    <source>
        <dbReference type="ARBA" id="ARBA00022448"/>
    </source>
</evidence>
<dbReference type="PANTHER" id="PTHR46494:SF2">
    <property type="entry name" value="MAGNESIUM TRANSPORT PROTEIN CORA"/>
    <property type="match status" value="1"/>
</dbReference>
<dbReference type="GO" id="GO:0050897">
    <property type="term" value="F:cobalt ion binding"/>
    <property type="evidence" value="ECO:0007669"/>
    <property type="project" value="TreeGrafter"/>
</dbReference>
<proteinExistence type="inferred from homology"/>
<dbReference type="InterPro" id="IPR045861">
    <property type="entry name" value="CorA_cytoplasmic_dom"/>
</dbReference>
<protein>
    <recommendedName>
        <fullName evidence="16">Magnesium transporter CorA</fullName>
    </recommendedName>
</protein>
<reference evidence="14 15" key="1">
    <citation type="submission" date="2020-04" db="EMBL/GenBank/DDBJ databases">
        <title>Novel Paenibacillus strain UniB2 isolated from commercial digestive syrup.</title>
        <authorList>
            <person name="Thorat V."/>
            <person name="Kirdat K."/>
            <person name="Tiwarekar B."/>
            <person name="Yadav A."/>
        </authorList>
    </citation>
    <scope>NUCLEOTIDE SEQUENCE [LARGE SCALE GENOMIC DNA]</scope>
    <source>
        <strain evidence="14 15">UniB2</strain>
    </source>
</reference>
<evidence type="ECO:0000256" key="4">
    <source>
        <dbReference type="ARBA" id="ARBA00022475"/>
    </source>
</evidence>
<keyword evidence="15" id="KW-1185">Reference proteome</keyword>
<evidence type="ECO:0000256" key="7">
    <source>
        <dbReference type="ARBA" id="ARBA00022989"/>
    </source>
</evidence>
<dbReference type="Gene3D" id="1.20.58.340">
    <property type="entry name" value="Magnesium transport protein CorA, transmembrane region"/>
    <property type="match status" value="2"/>
</dbReference>
<sequence>MSRNSRKRGIGVSGAEEKGKEPQWRWKRFDRCEQAAQELDEQPVLAQWARNSASRDTNYLSAISLQGEQNAVFGTLVSGRADDEGSRSSHFHFLLRKDALYTIGFQEEAIVEGCEKSALFFEHAEDADSPLDGFIHLLAGIMEPFFEGMDRFEAKLREMEDSLQERNGGYMFHRIVELRARLLHWTGLTRPIREIRYALEEAFPEQMEESRIDQALQSRLERMIMLQDEYSRELESLLLLEENLSNYRGNEIMKTLTVFTILCTPMMAIGAIWGMNFKHMPELEWKAGYWIALGVIGGSTLAVYVWMRAKGWMGDLLRSDNRREKM</sequence>
<keyword evidence="9 13" id="KW-0472">Membrane</keyword>
<feature type="transmembrane region" description="Helical" evidence="13">
    <location>
        <begin position="287"/>
        <end position="307"/>
    </location>
</feature>
<evidence type="ECO:0000256" key="9">
    <source>
        <dbReference type="ARBA" id="ARBA00023136"/>
    </source>
</evidence>
<evidence type="ECO:0000256" key="1">
    <source>
        <dbReference type="ARBA" id="ARBA00004651"/>
    </source>
</evidence>
<evidence type="ECO:0000256" key="10">
    <source>
        <dbReference type="ARBA" id="ARBA00034269"/>
    </source>
</evidence>
<organism evidence="14 15">
    <name type="scientific">Paenibacillus albicereus</name>
    <dbReference type="NCBI Taxonomy" id="2726185"/>
    <lineage>
        <taxon>Bacteria</taxon>
        <taxon>Bacillati</taxon>
        <taxon>Bacillota</taxon>
        <taxon>Bacilli</taxon>
        <taxon>Bacillales</taxon>
        <taxon>Paenibacillaceae</taxon>
        <taxon>Paenibacillus</taxon>
    </lineage>
</organism>
<comment type="catalytic activity">
    <reaction evidence="10">
        <text>Mg(2+)(in) = Mg(2+)(out)</text>
        <dbReference type="Rhea" id="RHEA:29827"/>
        <dbReference type="ChEBI" id="CHEBI:18420"/>
    </reaction>
</comment>
<dbReference type="InterPro" id="IPR045863">
    <property type="entry name" value="CorA_TM1_TM2"/>
</dbReference>
<dbReference type="GO" id="GO:0015087">
    <property type="term" value="F:cobalt ion transmembrane transporter activity"/>
    <property type="evidence" value="ECO:0007669"/>
    <property type="project" value="TreeGrafter"/>
</dbReference>